<evidence type="ECO:0000259" key="11">
    <source>
        <dbReference type="PROSITE" id="PS50069"/>
    </source>
</evidence>
<evidence type="ECO:0000256" key="3">
    <source>
        <dbReference type="ARBA" id="ARBA00006019"/>
    </source>
</evidence>
<sequence>MGQLLFLETMSQVDSPSLCPKNINFPQLWSELKPDVLKVISLEPISHKHWQYMFSDVYSICIAIPESLSDPLYRAVRACIDEHVQRLYKVISNVPRENLLKEYYNMWNTFYAGSLYLNDLFRYLNKQHVSNKLNVDAENLHQYSMFLPANDVKEIGCLALEIWKERLVTPILNSLVELLLKIIYDDRLGNPPECKNVISGVIHSFVQIERNDFSAQDGKREQTRMVRENSMEFYQKEFETMFLSATETFYAALAQKLLSEMTCSEYMEQVLHLLEQEEYRSQCYVHGTTMKKVAELCQKVMVDAHKDKLHAVCHDLITNEDKKDLHNMYRLLKPLPSGLSVMVKEFEEYVKKRGHEAIACLQYDNIPQQFVDNILTVYEKFNEMKTVVFMDDGEFVSGLDKALQTVVNARDPNGGVPKASERLSRYTDFLLRRTGKGLTDPELEKRLSNAIIIFKYIEDKDMFQKYYSKMLANRLIGGLSISMDYEESMINKLKQACGYEFTSKLSRMYTDVGLSQELSESFAKHLTEEKIAIPVQMTPMILQAGSWPLSPVSGNRATSTGGSFVAFNLPRVLQPCIQEFEKFYVQKHTGRKLTWLYNMSHGKNINIQELYICGDIRLNYLDKSYTITMSIHQMAILFCFEDKDTVMMNEIAEAVGLTGELLVKTMKTITEYQVPLLTSEGDINAANCPVSLNLSMTNKRLKFRLPGPQMSKATEKETEAVANTVAQDRKYYMECAIVRIMKTRKVMKHNALVTEVMEQTKSRFLPDVQFIKKNSEDLIEKLYIQRTDQNDEYQFLA</sequence>
<organism evidence="12 13">
    <name type="scientific">Diploscapter pachys</name>
    <dbReference type="NCBI Taxonomy" id="2018661"/>
    <lineage>
        <taxon>Eukaryota</taxon>
        <taxon>Metazoa</taxon>
        <taxon>Ecdysozoa</taxon>
        <taxon>Nematoda</taxon>
        <taxon>Chromadorea</taxon>
        <taxon>Rhabditida</taxon>
        <taxon>Rhabditina</taxon>
        <taxon>Rhabditomorpha</taxon>
        <taxon>Rhabditoidea</taxon>
        <taxon>Rhabditidae</taxon>
        <taxon>Diploscapter</taxon>
    </lineage>
</organism>
<dbReference type="OrthoDB" id="27073at2759"/>
<comment type="similarity">
    <text evidence="3 9 10">Belongs to the cullin family.</text>
</comment>
<dbReference type="InterPro" id="IPR016158">
    <property type="entry name" value="Cullin_homology"/>
</dbReference>
<proteinExistence type="inferred from homology"/>
<dbReference type="SMART" id="SM00182">
    <property type="entry name" value="CULLIN"/>
    <property type="match status" value="1"/>
</dbReference>
<dbReference type="InterPro" id="IPR036390">
    <property type="entry name" value="WH_DNA-bd_sf"/>
</dbReference>
<dbReference type="STRING" id="2018661.A0A2A2KSY5"/>
<dbReference type="AlphaFoldDB" id="A0A2A2KSY5"/>
<dbReference type="InterPro" id="IPR036317">
    <property type="entry name" value="Cullin_homology_sf"/>
</dbReference>
<dbReference type="InterPro" id="IPR059120">
    <property type="entry name" value="Cullin-like_AB"/>
</dbReference>
<dbReference type="FunFam" id="1.20.1310.10:FF:000022">
    <property type="entry name" value="Cullin-2 isoform 2"/>
    <property type="match status" value="1"/>
</dbReference>
<evidence type="ECO:0000313" key="13">
    <source>
        <dbReference type="Proteomes" id="UP000218231"/>
    </source>
</evidence>
<feature type="domain" description="Cullin family profile" evidence="11">
    <location>
        <begin position="418"/>
        <end position="670"/>
    </location>
</feature>
<dbReference type="GO" id="GO:0005634">
    <property type="term" value="C:nucleus"/>
    <property type="evidence" value="ECO:0007669"/>
    <property type="project" value="UniProtKB-SubCell"/>
</dbReference>
<evidence type="ECO:0000256" key="6">
    <source>
        <dbReference type="ARBA" id="ARBA00022843"/>
    </source>
</evidence>
<keyword evidence="6" id="KW-0832">Ubl conjugation</keyword>
<dbReference type="SUPFAM" id="SSF74788">
    <property type="entry name" value="Cullin repeat-like"/>
    <property type="match status" value="1"/>
</dbReference>
<dbReference type="EMBL" id="LIAE01007783">
    <property type="protein sequence ID" value="PAV77044.1"/>
    <property type="molecule type" value="Genomic_DNA"/>
</dbReference>
<dbReference type="FunFam" id="1.20.1310.10:FF:000012">
    <property type="entry name" value="Cullin 2"/>
    <property type="match status" value="1"/>
</dbReference>
<keyword evidence="7" id="KW-0539">Nucleus</keyword>
<dbReference type="Pfam" id="PF10557">
    <property type="entry name" value="Cullin_Nedd8"/>
    <property type="match status" value="1"/>
</dbReference>
<evidence type="ECO:0000256" key="8">
    <source>
        <dbReference type="ARBA" id="ARBA00069610"/>
    </source>
</evidence>
<evidence type="ECO:0000256" key="1">
    <source>
        <dbReference type="ARBA" id="ARBA00004123"/>
    </source>
</evidence>
<dbReference type="GO" id="GO:0031462">
    <property type="term" value="C:Cul2-RING ubiquitin ligase complex"/>
    <property type="evidence" value="ECO:0007669"/>
    <property type="project" value="UniProtKB-ARBA"/>
</dbReference>
<evidence type="ECO:0000256" key="2">
    <source>
        <dbReference type="ARBA" id="ARBA00004906"/>
    </source>
</evidence>
<comment type="caution">
    <text evidence="12">The sequence shown here is derived from an EMBL/GenBank/DDBJ whole genome shotgun (WGS) entry which is preliminary data.</text>
</comment>
<gene>
    <name evidence="12" type="ORF">WR25_06592</name>
</gene>
<keyword evidence="4" id="KW-1017">Isopeptide bond</keyword>
<comment type="subcellular location">
    <subcellularLocation>
        <location evidence="1">Nucleus</location>
    </subcellularLocation>
</comment>
<keyword evidence="5" id="KW-0833">Ubl conjugation pathway</keyword>
<dbReference type="FunFam" id="1.10.10.10:FF:000014">
    <property type="entry name" value="Cullin 1"/>
    <property type="match status" value="1"/>
</dbReference>
<dbReference type="InterPro" id="IPR019559">
    <property type="entry name" value="Cullin_neddylation_domain"/>
</dbReference>
<protein>
    <recommendedName>
        <fullName evidence="8">Cullin-2</fullName>
    </recommendedName>
</protein>
<dbReference type="PANTHER" id="PTHR11932">
    <property type="entry name" value="CULLIN"/>
    <property type="match status" value="1"/>
</dbReference>
<dbReference type="Gene3D" id="3.30.230.130">
    <property type="entry name" value="Cullin, Chain C, Domain 2"/>
    <property type="match status" value="1"/>
</dbReference>
<evidence type="ECO:0000256" key="7">
    <source>
        <dbReference type="ARBA" id="ARBA00023242"/>
    </source>
</evidence>
<dbReference type="PROSITE" id="PS50069">
    <property type="entry name" value="CULLIN_2"/>
    <property type="match status" value="1"/>
</dbReference>
<dbReference type="Gene3D" id="1.10.10.10">
    <property type="entry name" value="Winged helix-like DNA-binding domain superfamily/Winged helix DNA-binding domain"/>
    <property type="match status" value="1"/>
</dbReference>
<dbReference type="Pfam" id="PF00888">
    <property type="entry name" value="Cullin"/>
    <property type="match status" value="1"/>
</dbReference>
<dbReference type="SMART" id="SM00884">
    <property type="entry name" value="Cullin_Nedd8"/>
    <property type="match status" value="1"/>
</dbReference>
<evidence type="ECO:0000256" key="9">
    <source>
        <dbReference type="PROSITE-ProRule" id="PRU00330"/>
    </source>
</evidence>
<dbReference type="InterPro" id="IPR016159">
    <property type="entry name" value="Cullin_repeat-like_dom_sf"/>
</dbReference>
<comment type="pathway">
    <text evidence="2">Protein modification; protein ubiquitination.</text>
</comment>
<dbReference type="GO" id="GO:0031625">
    <property type="term" value="F:ubiquitin protein ligase binding"/>
    <property type="evidence" value="ECO:0007669"/>
    <property type="project" value="InterPro"/>
</dbReference>
<dbReference type="GO" id="GO:0006511">
    <property type="term" value="P:ubiquitin-dependent protein catabolic process"/>
    <property type="evidence" value="ECO:0007669"/>
    <property type="project" value="InterPro"/>
</dbReference>
<dbReference type="Gene3D" id="1.20.1310.10">
    <property type="entry name" value="Cullin Repeats"/>
    <property type="match status" value="4"/>
</dbReference>
<dbReference type="InterPro" id="IPR001373">
    <property type="entry name" value="Cullin_N"/>
</dbReference>
<reference evidence="12 13" key="1">
    <citation type="journal article" date="2017" name="Curr. Biol.">
        <title>Genome architecture and evolution of a unichromosomal asexual nematode.</title>
        <authorList>
            <person name="Fradin H."/>
            <person name="Zegar C."/>
            <person name="Gutwein M."/>
            <person name="Lucas J."/>
            <person name="Kovtun M."/>
            <person name="Corcoran D."/>
            <person name="Baugh L.R."/>
            <person name="Kiontke K."/>
            <person name="Gunsalus K."/>
            <person name="Fitch D.H."/>
            <person name="Piano F."/>
        </authorList>
    </citation>
    <scope>NUCLEOTIDE SEQUENCE [LARGE SCALE GENOMIC DNA]</scope>
    <source>
        <strain evidence="12">PF1309</strain>
    </source>
</reference>
<evidence type="ECO:0000313" key="12">
    <source>
        <dbReference type="EMBL" id="PAV77044.1"/>
    </source>
</evidence>
<dbReference type="SUPFAM" id="SSF46785">
    <property type="entry name" value="Winged helix' DNA-binding domain"/>
    <property type="match status" value="1"/>
</dbReference>
<dbReference type="Proteomes" id="UP000218231">
    <property type="component" value="Unassembled WGS sequence"/>
</dbReference>
<evidence type="ECO:0000256" key="5">
    <source>
        <dbReference type="ARBA" id="ARBA00022786"/>
    </source>
</evidence>
<evidence type="ECO:0000256" key="10">
    <source>
        <dbReference type="RuleBase" id="RU003829"/>
    </source>
</evidence>
<accession>A0A2A2KSY5</accession>
<dbReference type="InterPro" id="IPR036388">
    <property type="entry name" value="WH-like_DNA-bd_sf"/>
</dbReference>
<dbReference type="SUPFAM" id="SSF75632">
    <property type="entry name" value="Cullin homology domain"/>
    <property type="match status" value="1"/>
</dbReference>
<evidence type="ECO:0000256" key="4">
    <source>
        <dbReference type="ARBA" id="ARBA00022499"/>
    </source>
</evidence>
<name>A0A2A2KSY5_9BILA</name>
<keyword evidence="13" id="KW-1185">Reference proteome</keyword>
<dbReference type="Pfam" id="PF26557">
    <property type="entry name" value="Cullin_AB"/>
    <property type="match status" value="1"/>
</dbReference>
<dbReference type="InterPro" id="IPR045093">
    <property type="entry name" value="Cullin"/>
</dbReference>